<evidence type="ECO:0000256" key="2">
    <source>
        <dbReference type="ARBA" id="ARBA00009557"/>
    </source>
</evidence>
<sequence length="337" mass="38129">MEFSPDVIQAFSNFRSDPTALALPVEISHSTLRPLISVSFPKESQSTFQQALNRLDGVLSPKHALYLILRRNDSNVAITYVPYLASAESRNILLQHRAELIRTLGGEHFAASIICKEMGEITDARSWEERDGQGESWEVASNENVQSCEKHEGDEAETEVKDLGYKKNKCRLCDRRMKNKINEDALSALSKLHEAGTCVQLSVNIPTEILRLNFHVPNLAPASVSSLLPTAHPSFTFYRHLTTNTLYFIFCSPDSASVQERMKHTMAIPGLVNIIAKNNGVNVDQKIEIHDVEDLVFEERDERIGQFRSMYLRGGMRGTESTWEGMEEYQRTLDKVR</sequence>
<dbReference type="InterPro" id="IPR028458">
    <property type="entry name" value="Twinfilin"/>
</dbReference>
<evidence type="ECO:0000256" key="3">
    <source>
        <dbReference type="ARBA" id="ARBA00022490"/>
    </source>
</evidence>
<evidence type="ECO:0000313" key="10">
    <source>
        <dbReference type="Proteomes" id="UP000799291"/>
    </source>
</evidence>
<protein>
    <recommendedName>
        <fullName evidence="8">ADF-H domain-containing protein</fullName>
    </recommendedName>
</protein>
<evidence type="ECO:0000256" key="5">
    <source>
        <dbReference type="ARBA" id="ARBA00023203"/>
    </source>
</evidence>
<dbReference type="GO" id="GO:0005884">
    <property type="term" value="C:actin filament"/>
    <property type="evidence" value="ECO:0007669"/>
    <property type="project" value="TreeGrafter"/>
</dbReference>
<keyword evidence="6" id="KW-0206">Cytoskeleton</keyword>
<accession>A0A6G1IJ62</accession>
<evidence type="ECO:0000256" key="6">
    <source>
        <dbReference type="ARBA" id="ARBA00023212"/>
    </source>
</evidence>
<comment type="subunit">
    <text evidence="7">Interacts with G-actin; ADP-actin form.</text>
</comment>
<evidence type="ECO:0000313" key="9">
    <source>
        <dbReference type="EMBL" id="KAF2678128.1"/>
    </source>
</evidence>
<dbReference type="GO" id="GO:0051015">
    <property type="term" value="F:actin filament binding"/>
    <property type="evidence" value="ECO:0007669"/>
    <property type="project" value="TreeGrafter"/>
</dbReference>
<dbReference type="GO" id="GO:0005737">
    <property type="term" value="C:cytoplasm"/>
    <property type="evidence" value="ECO:0007669"/>
    <property type="project" value="TreeGrafter"/>
</dbReference>
<keyword evidence="4" id="KW-0677">Repeat</keyword>
<keyword evidence="5" id="KW-0009">Actin-binding</keyword>
<name>A0A6G1IJ62_9PLEO</name>
<dbReference type="PANTHER" id="PTHR13759:SF1">
    <property type="entry name" value="TWINFILIN"/>
    <property type="match status" value="1"/>
</dbReference>
<dbReference type="InterPro" id="IPR029006">
    <property type="entry name" value="ADF-H/Gelsolin-like_dom_sf"/>
</dbReference>
<dbReference type="EMBL" id="MU005614">
    <property type="protein sequence ID" value="KAF2678128.1"/>
    <property type="molecule type" value="Genomic_DNA"/>
</dbReference>
<dbReference type="Proteomes" id="UP000799291">
    <property type="component" value="Unassembled WGS sequence"/>
</dbReference>
<evidence type="ECO:0000256" key="1">
    <source>
        <dbReference type="ARBA" id="ARBA00004245"/>
    </source>
</evidence>
<dbReference type="GO" id="GO:0030042">
    <property type="term" value="P:actin filament depolymerization"/>
    <property type="evidence" value="ECO:0007669"/>
    <property type="project" value="TreeGrafter"/>
</dbReference>
<reference evidence="9" key="1">
    <citation type="journal article" date="2020" name="Stud. Mycol.">
        <title>101 Dothideomycetes genomes: a test case for predicting lifestyles and emergence of pathogens.</title>
        <authorList>
            <person name="Haridas S."/>
            <person name="Albert R."/>
            <person name="Binder M."/>
            <person name="Bloem J."/>
            <person name="Labutti K."/>
            <person name="Salamov A."/>
            <person name="Andreopoulos B."/>
            <person name="Baker S."/>
            <person name="Barry K."/>
            <person name="Bills G."/>
            <person name="Bluhm B."/>
            <person name="Cannon C."/>
            <person name="Castanera R."/>
            <person name="Culley D."/>
            <person name="Daum C."/>
            <person name="Ezra D."/>
            <person name="Gonzalez J."/>
            <person name="Henrissat B."/>
            <person name="Kuo A."/>
            <person name="Liang C."/>
            <person name="Lipzen A."/>
            <person name="Lutzoni F."/>
            <person name="Magnuson J."/>
            <person name="Mondo S."/>
            <person name="Nolan M."/>
            <person name="Ohm R."/>
            <person name="Pangilinan J."/>
            <person name="Park H.-J."/>
            <person name="Ramirez L."/>
            <person name="Alfaro M."/>
            <person name="Sun H."/>
            <person name="Tritt A."/>
            <person name="Yoshinaga Y."/>
            <person name="Zwiers L.-H."/>
            <person name="Turgeon B."/>
            <person name="Goodwin S."/>
            <person name="Spatafora J."/>
            <person name="Crous P."/>
            <person name="Grigoriev I."/>
        </authorList>
    </citation>
    <scope>NUCLEOTIDE SEQUENCE</scope>
    <source>
        <strain evidence="9">CBS 122367</strain>
    </source>
</reference>
<dbReference type="Pfam" id="PF00241">
    <property type="entry name" value="Cofilin_ADF"/>
    <property type="match status" value="1"/>
</dbReference>
<evidence type="ECO:0000259" key="8">
    <source>
        <dbReference type="Pfam" id="PF00241"/>
    </source>
</evidence>
<dbReference type="AlphaFoldDB" id="A0A6G1IJ62"/>
<dbReference type="GO" id="GO:0003785">
    <property type="term" value="F:actin monomer binding"/>
    <property type="evidence" value="ECO:0007669"/>
    <property type="project" value="TreeGrafter"/>
</dbReference>
<dbReference type="SUPFAM" id="SSF55753">
    <property type="entry name" value="Actin depolymerizing proteins"/>
    <property type="match status" value="2"/>
</dbReference>
<dbReference type="Gene3D" id="3.40.20.10">
    <property type="entry name" value="Severin"/>
    <property type="match status" value="2"/>
</dbReference>
<keyword evidence="10" id="KW-1185">Reference proteome</keyword>
<evidence type="ECO:0000256" key="7">
    <source>
        <dbReference type="ARBA" id="ARBA00038532"/>
    </source>
</evidence>
<dbReference type="PANTHER" id="PTHR13759">
    <property type="entry name" value="TWINFILIN"/>
    <property type="match status" value="1"/>
</dbReference>
<proteinExistence type="inferred from homology"/>
<dbReference type="GO" id="GO:0051016">
    <property type="term" value="P:barbed-end actin filament capping"/>
    <property type="evidence" value="ECO:0007669"/>
    <property type="project" value="TreeGrafter"/>
</dbReference>
<comment type="similarity">
    <text evidence="2">Belongs to the actin-binding proteins ADF family. Twinfilin subfamily.</text>
</comment>
<dbReference type="OrthoDB" id="10006997at2759"/>
<evidence type="ECO:0000256" key="4">
    <source>
        <dbReference type="ARBA" id="ARBA00022737"/>
    </source>
</evidence>
<comment type="subcellular location">
    <subcellularLocation>
        <location evidence="1">Cytoplasm</location>
        <location evidence="1">Cytoskeleton</location>
    </subcellularLocation>
</comment>
<organism evidence="9 10">
    <name type="scientific">Lentithecium fluviatile CBS 122367</name>
    <dbReference type="NCBI Taxonomy" id="1168545"/>
    <lineage>
        <taxon>Eukaryota</taxon>
        <taxon>Fungi</taxon>
        <taxon>Dikarya</taxon>
        <taxon>Ascomycota</taxon>
        <taxon>Pezizomycotina</taxon>
        <taxon>Dothideomycetes</taxon>
        <taxon>Pleosporomycetidae</taxon>
        <taxon>Pleosporales</taxon>
        <taxon>Massarineae</taxon>
        <taxon>Lentitheciaceae</taxon>
        <taxon>Lentithecium</taxon>
    </lineage>
</organism>
<feature type="domain" description="ADF-H" evidence="8">
    <location>
        <begin position="180"/>
        <end position="303"/>
    </location>
</feature>
<keyword evidence="3" id="KW-0963">Cytoplasm</keyword>
<dbReference type="InterPro" id="IPR002108">
    <property type="entry name" value="ADF-H"/>
</dbReference>
<gene>
    <name evidence="9" type="ORF">K458DRAFT_377137</name>
</gene>